<gene>
    <name evidence="1" type="ORF">NPIL_648181</name>
</gene>
<evidence type="ECO:0000313" key="2">
    <source>
        <dbReference type="Proteomes" id="UP000887013"/>
    </source>
</evidence>
<accession>A0A8X6TW51</accession>
<dbReference type="EMBL" id="BMAW01016580">
    <property type="protein sequence ID" value="GFT49806.1"/>
    <property type="molecule type" value="Genomic_DNA"/>
</dbReference>
<comment type="caution">
    <text evidence="1">The sequence shown here is derived from an EMBL/GenBank/DDBJ whole genome shotgun (WGS) entry which is preliminary data.</text>
</comment>
<proteinExistence type="predicted"/>
<dbReference type="AlphaFoldDB" id="A0A8X6TW51"/>
<sequence>MHPRLCVEITSGTTSLTRSEGKSTLISTFTVRGDQLNFLRDARTAHFLSPSLSDREMGNYEHCVRKASDLETRRDLRVMRLSVILYTRFGCFVCC</sequence>
<dbReference type="Proteomes" id="UP000887013">
    <property type="component" value="Unassembled WGS sequence"/>
</dbReference>
<organism evidence="1 2">
    <name type="scientific">Nephila pilipes</name>
    <name type="common">Giant wood spider</name>
    <name type="synonym">Nephila maculata</name>
    <dbReference type="NCBI Taxonomy" id="299642"/>
    <lineage>
        <taxon>Eukaryota</taxon>
        <taxon>Metazoa</taxon>
        <taxon>Ecdysozoa</taxon>
        <taxon>Arthropoda</taxon>
        <taxon>Chelicerata</taxon>
        <taxon>Arachnida</taxon>
        <taxon>Araneae</taxon>
        <taxon>Araneomorphae</taxon>
        <taxon>Entelegynae</taxon>
        <taxon>Araneoidea</taxon>
        <taxon>Nephilidae</taxon>
        <taxon>Nephila</taxon>
    </lineage>
</organism>
<protein>
    <submittedName>
        <fullName evidence="1">Uncharacterized protein</fullName>
    </submittedName>
</protein>
<name>A0A8X6TW51_NEPPI</name>
<keyword evidence="2" id="KW-1185">Reference proteome</keyword>
<evidence type="ECO:0000313" key="1">
    <source>
        <dbReference type="EMBL" id="GFT49806.1"/>
    </source>
</evidence>
<reference evidence="1" key="1">
    <citation type="submission" date="2020-08" db="EMBL/GenBank/DDBJ databases">
        <title>Multicomponent nature underlies the extraordinary mechanical properties of spider dragline silk.</title>
        <authorList>
            <person name="Kono N."/>
            <person name="Nakamura H."/>
            <person name="Mori M."/>
            <person name="Yoshida Y."/>
            <person name="Ohtoshi R."/>
            <person name="Malay A.D."/>
            <person name="Moran D.A.P."/>
            <person name="Tomita M."/>
            <person name="Numata K."/>
            <person name="Arakawa K."/>
        </authorList>
    </citation>
    <scope>NUCLEOTIDE SEQUENCE</scope>
</reference>